<evidence type="ECO:0000313" key="4">
    <source>
        <dbReference type="Proteomes" id="UP001152797"/>
    </source>
</evidence>
<keyword evidence="4" id="KW-1185">Reference proteome</keyword>
<dbReference type="EMBL" id="CAMXCT030000757">
    <property type="protein sequence ID" value="CAL4770186.1"/>
    <property type="molecule type" value="Genomic_DNA"/>
</dbReference>
<evidence type="ECO:0000313" key="2">
    <source>
        <dbReference type="EMBL" id="CAI3982874.1"/>
    </source>
</evidence>
<comment type="caution">
    <text evidence="2">The sequence shown here is derived from an EMBL/GenBank/DDBJ whole genome shotgun (WGS) entry which is preliminary data.</text>
</comment>
<evidence type="ECO:0000256" key="1">
    <source>
        <dbReference type="SAM" id="Phobius"/>
    </source>
</evidence>
<dbReference type="SUPFAM" id="SSF55961">
    <property type="entry name" value="Bet v1-like"/>
    <property type="match status" value="1"/>
</dbReference>
<protein>
    <submittedName>
        <fullName evidence="3">Metal chaperone YciC</fullName>
    </submittedName>
</protein>
<organism evidence="2">
    <name type="scientific">Cladocopium goreaui</name>
    <dbReference type="NCBI Taxonomy" id="2562237"/>
    <lineage>
        <taxon>Eukaryota</taxon>
        <taxon>Sar</taxon>
        <taxon>Alveolata</taxon>
        <taxon>Dinophyceae</taxon>
        <taxon>Suessiales</taxon>
        <taxon>Symbiodiniaceae</taxon>
        <taxon>Cladocopium</taxon>
    </lineage>
</organism>
<dbReference type="Proteomes" id="UP001152797">
    <property type="component" value="Unassembled WGS sequence"/>
</dbReference>
<dbReference type="OrthoDB" id="429610at2759"/>
<reference evidence="3 4" key="2">
    <citation type="submission" date="2024-05" db="EMBL/GenBank/DDBJ databases">
        <authorList>
            <person name="Chen Y."/>
            <person name="Shah S."/>
            <person name="Dougan E. K."/>
            <person name="Thang M."/>
            <person name="Chan C."/>
        </authorList>
    </citation>
    <scope>NUCLEOTIDE SEQUENCE [LARGE SCALE GENOMIC DNA]</scope>
</reference>
<gene>
    <name evidence="2" type="ORF">C1SCF055_LOCUS10534</name>
</gene>
<name>A0A9P1C0J4_9DINO</name>
<accession>A0A9P1C0J4</accession>
<reference evidence="2" key="1">
    <citation type="submission" date="2022-10" db="EMBL/GenBank/DDBJ databases">
        <authorList>
            <person name="Chen Y."/>
            <person name="Dougan E. K."/>
            <person name="Chan C."/>
            <person name="Rhodes N."/>
            <person name="Thang M."/>
        </authorList>
    </citation>
    <scope>NUCLEOTIDE SEQUENCE</scope>
</reference>
<dbReference type="EMBL" id="CAMXCT020000757">
    <property type="protein sequence ID" value="CAL1136249.1"/>
    <property type="molecule type" value="Genomic_DNA"/>
</dbReference>
<dbReference type="AlphaFoldDB" id="A0A9P1C0J4"/>
<sequence length="508" mass="56599">MVVLDQEDNVTALLAAESMIADHSVALVAARPGSAQRSRAGVAASSIESDGKNICPVCKLFRDAVQRDRAMGKLPEPSCGARGVKPSELPRLSSATASLASFVDPEWCSGSFPYFCFSEATPRMHCYQRQRCCCQAEGIPTMREVLLHEAKHRVEDWFLNNQWRQKPPPNGRLDWPKESDGIQLQITTNNYICDDDGRIEPWEGIQLNKDDSPPRPDAIPITFGRFDVKDADAIDVFNALADTKKQTEWDELLMNGPGVTYLGDFAKEKARGAAVSFVARPFPDRQVFQWMVYNSTLDHKEMWVVYSTRRNELLHQRGVENEGWPAVQAQNCLGSYYVVSLPQGGCHVVFSTMVNSHPPWPITAQFVFNIAWTKTADYIQHLRQRAQLLKRRRLAAGGKHELAVPRWLVYDGLEPNQTESGEFFVADSKKVVPPFQGPDYIADIIQADLLKDLKGLAQPNSPFPIVSMIALLVAAAFGMAVWRCRKGHGMTALGGTELEEGTSPPLLE</sequence>
<evidence type="ECO:0000313" key="3">
    <source>
        <dbReference type="EMBL" id="CAL4770186.1"/>
    </source>
</evidence>
<keyword evidence="1" id="KW-0472">Membrane</keyword>
<keyword evidence="1" id="KW-0812">Transmembrane</keyword>
<keyword evidence="1" id="KW-1133">Transmembrane helix</keyword>
<proteinExistence type="predicted"/>
<dbReference type="EMBL" id="CAMXCT010000757">
    <property type="protein sequence ID" value="CAI3982874.1"/>
    <property type="molecule type" value="Genomic_DNA"/>
</dbReference>
<feature type="transmembrane region" description="Helical" evidence="1">
    <location>
        <begin position="463"/>
        <end position="482"/>
    </location>
</feature>